<evidence type="ECO:0000256" key="8">
    <source>
        <dbReference type="PIRSR" id="PIRSR601088-3"/>
    </source>
</evidence>
<dbReference type="PANTHER" id="PTHR32092:SF5">
    <property type="entry name" value="6-PHOSPHO-BETA-GLUCOSIDASE"/>
    <property type="match status" value="1"/>
</dbReference>
<evidence type="ECO:0000256" key="1">
    <source>
        <dbReference type="ARBA" id="ARBA00010141"/>
    </source>
</evidence>
<dbReference type="Proteomes" id="UP000250642">
    <property type="component" value="Unassembled WGS sequence"/>
</dbReference>
<dbReference type="PROSITE" id="PS01324">
    <property type="entry name" value="GLYCOSYL_HYDROL_F4"/>
    <property type="match status" value="1"/>
</dbReference>
<dbReference type="InterPro" id="IPR015955">
    <property type="entry name" value="Lactate_DH/Glyco_Ohase_4_C"/>
</dbReference>
<dbReference type="RefSeq" id="WP_113056444.1">
    <property type="nucleotide sequence ID" value="NZ_QEVW01000039.1"/>
</dbReference>
<evidence type="ECO:0000256" key="4">
    <source>
        <dbReference type="ARBA" id="ARBA00023027"/>
    </source>
</evidence>
<accession>A0A329QCQ0</accession>
<dbReference type="InterPro" id="IPR022616">
    <property type="entry name" value="Glyco_hydro_4_C"/>
</dbReference>
<feature type="binding site" evidence="7">
    <location>
        <position position="150"/>
    </location>
    <ligand>
        <name>substrate</name>
    </ligand>
</feature>
<evidence type="ECO:0000256" key="9">
    <source>
        <dbReference type="PIRSR" id="PIRSR601088-4"/>
    </source>
</evidence>
<evidence type="ECO:0000313" key="12">
    <source>
        <dbReference type="EMBL" id="RAW09539.1"/>
    </source>
</evidence>
<feature type="binding site" evidence="8">
    <location>
        <position position="171"/>
    </location>
    <ligand>
        <name>Mn(2+)</name>
        <dbReference type="ChEBI" id="CHEBI:29035"/>
    </ligand>
</feature>
<feature type="domain" description="Glycosyl hydrolase family 4 C-terminal" evidence="11">
    <location>
        <begin position="196"/>
        <end position="407"/>
    </location>
</feature>
<dbReference type="InterPro" id="IPR001088">
    <property type="entry name" value="Glyco_hydro_4"/>
</dbReference>
<proteinExistence type="inferred from homology"/>
<dbReference type="SUPFAM" id="SSF51735">
    <property type="entry name" value="NAD(P)-binding Rossmann-fold domains"/>
    <property type="match status" value="1"/>
</dbReference>
<keyword evidence="6 10" id="KW-0326">Glycosidase</keyword>
<comment type="caution">
    <text evidence="12">The sequence shown here is derived from an EMBL/GenBank/DDBJ whole genome shotgun (WGS) entry which is preliminary data.</text>
</comment>
<evidence type="ECO:0000313" key="13">
    <source>
        <dbReference type="Proteomes" id="UP000250642"/>
    </source>
</evidence>
<dbReference type="EMBL" id="QEVW01000039">
    <property type="protein sequence ID" value="RAW09539.1"/>
    <property type="molecule type" value="Genomic_DNA"/>
</dbReference>
<dbReference type="Pfam" id="PF02056">
    <property type="entry name" value="Glyco_hydro_4"/>
    <property type="match status" value="1"/>
</dbReference>
<dbReference type="Gene3D" id="3.90.110.10">
    <property type="entry name" value="Lactate dehydrogenase/glycoside hydrolase, family 4, C-terminal"/>
    <property type="match status" value="1"/>
</dbReference>
<evidence type="ECO:0000256" key="10">
    <source>
        <dbReference type="RuleBase" id="RU361152"/>
    </source>
</evidence>
<dbReference type="Gene3D" id="3.40.50.720">
    <property type="entry name" value="NAD(P)-binding Rossmann-like Domain"/>
    <property type="match status" value="1"/>
</dbReference>
<dbReference type="GO" id="GO:0046872">
    <property type="term" value="F:metal ion binding"/>
    <property type="evidence" value="ECO:0007669"/>
    <property type="project" value="UniProtKB-KW"/>
</dbReference>
<dbReference type="SUPFAM" id="SSF56327">
    <property type="entry name" value="LDH C-terminal domain-like"/>
    <property type="match status" value="1"/>
</dbReference>
<dbReference type="GO" id="GO:0016616">
    <property type="term" value="F:oxidoreductase activity, acting on the CH-OH group of donors, NAD or NADP as acceptor"/>
    <property type="evidence" value="ECO:0007669"/>
    <property type="project" value="InterPro"/>
</dbReference>
<organism evidence="12 13">
    <name type="scientific">Paenibacillus taichungensis</name>
    <dbReference type="NCBI Taxonomy" id="484184"/>
    <lineage>
        <taxon>Bacteria</taxon>
        <taxon>Bacillati</taxon>
        <taxon>Bacillota</taxon>
        <taxon>Bacilli</taxon>
        <taxon>Bacillales</taxon>
        <taxon>Paenibacillaceae</taxon>
        <taxon>Paenibacillus</taxon>
    </lineage>
</organism>
<protein>
    <submittedName>
        <fullName evidence="12">6-phospho-beta-glucosidase</fullName>
    </submittedName>
</protein>
<evidence type="ECO:0000256" key="6">
    <source>
        <dbReference type="ARBA" id="ARBA00023295"/>
    </source>
</evidence>
<evidence type="ECO:0000256" key="2">
    <source>
        <dbReference type="ARBA" id="ARBA00022723"/>
    </source>
</evidence>
<feature type="binding site" evidence="7">
    <location>
        <position position="96"/>
    </location>
    <ligand>
        <name>substrate</name>
    </ligand>
</feature>
<dbReference type="PANTHER" id="PTHR32092">
    <property type="entry name" value="6-PHOSPHO-BETA-GLUCOSIDASE-RELATED"/>
    <property type="match status" value="1"/>
</dbReference>
<keyword evidence="8" id="KW-0408">Iron</keyword>
<evidence type="ECO:0000256" key="5">
    <source>
        <dbReference type="ARBA" id="ARBA00023211"/>
    </source>
</evidence>
<keyword evidence="3 10" id="KW-0378">Hydrolase</keyword>
<dbReference type="GO" id="GO:0004553">
    <property type="term" value="F:hydrolase activity, hydrolyzing O-glycosyl compounds"/>
    <property type="evidence" value="ECO:0007669"/>
    <property type="project" value="InterPro"/>
</dbReference>
<dbReference type="GO" id="GO:0005975">
    <property type="term" value="P:carbohydrate metabolic process"/>
    <property type="evidence" value="ECO:0007669"/>
    <property type="project" value="InterPro"/>
</dbReference>
<keyword evidence="8" id="KW-0533">Nickel</keyword>
<dbReference type="AlphaFoldDB" id="A0A329QCQ0"/>
<dbReference type="PRINTS" id="PR00732">
    <property type="entry name" value="GLHYDRLASE4"/>
</dbReference>
<keyword evidence="8" id="KW-0170">Cobalt</keyword>
<dbReference type="InterPro" id="IPR019802">
    <property type="entry name" value="GlycHydrolase_4_CS"/>
</dbReference>
<keyword evidence="4 10" id="KW-0520">NAD</keyword>
<evidence type="ECO:0000256" key="3">
    <source>
        <dbReference type="ARBA" id="ARBA00022801"/>
    </source>
</evidence>
<feature type="binding site" evidence="8">
    <location>
        <position position="201"/>
    </location>
    <ligand>
        <name>Mn(2+)</name>
        <dbReference type="ChEBI" id="CHEBI:29035"/>
    </ligand>
</feature>
<gene>
    <name evidence="12" type="ORF">DC345_31100</name>
</gene>
<keyword evidence="5 8" id="KW-0464">Manganese</keyword>
<name>A0A329QCQ0_9BACL</name>
<comment type="similarity">
    <text evidence="1 10">Belongs to the glycosyl hydrolase 4 family.</text>
</comment>
<evidence type="ECO:0000259" key="11">
    <source>
        <dbReference type="Pfam" id="PF11975"/>
    </source>
</evidence>
<sequence>MGTGLKVAVIGGGSSYTPELIEGFIRHYDSFPVKDIVLVDIPEGLHKLTVVGGLAKRMVERSGLPISITLTLDRKEGLRDAHYVSTQIRVGLLEARAWDETIPLKYGMLGQETTGAGGMMKALRTIPVLLEICKDMEMLCPDAWLLNFTNPSGMVTEAIMKHSSIRSIGLCNSPIAAYKWLSALYQVPEERIFCEFVGLNHLHWISRIEIDGESKLEELLDTGGSYSASNVPQLAWNETLIRAIGALPSYYLKYFYLHREMLAEQQAAAAIGETRAEMVKRLEDELFEIYKRPELVEKPKQLGQRGGAYYSEAAVNLMKAIHTDSGEVLTLNVMNGDTLDFLPEDASIEVNCVVTKNGAVPVPITRVPDAAVGLIQAVKTYESLAIEAAVSGSREKALLALSSHPLTDSVCIAEAMLNEMLEQNRTYLPQFFHGGKGSNVKNINERQTGHT</sequence>
<dbReference type="InterPro" id="IPR036291">
    <property type="entry name" value="NAD(P)-bd_dom_sf"/>
</dbReference>
<comment type="cofactor">
    <cofactor evidence="10">
        <name>NAD(+)</name>
        <dbReference type="ChEBI" id="CHEBI:57540"/>
    </cofactor>
    <text evidence="10">Binds 1 NAD(+) per subunit.</text>
</comment>
<evidence type="ECO:0000256" key="7">
    <source>
        <dbReference type="PIRSR" id="PIRSR601088-2"/>
    </source>
</evidence>
<dbReference type="Pfam" id="PF11975">
    <property type="entry name" value="Glyco_hydro_4C"/>
    <property type="match status" value="1"/>
</dbReference>
<reference evidence="12 13" key="1">
    <citation type="submission" date="2018-04" db="EMBL/GenBank/DDBJ databases">
        <title>Paenibacillus taichungensis Genome sequencing and assembly.</title>
        <authorList>
            <person name="Xu J."/>
            <person name="Rensing C."/>
            <person name="Mazhar H.S."/>
        </authorList>
    </citation>
    <scope>NUCLEOTIDE SEQUENCE [LARGE SCALE GENOMIC DNA]</scope>
    <source>
        <strain evidence="12 13">NC1</strain>
    </source>
</reference>
<feature type="site" description="Increases basicity of active site Tyr" evidence="9">
    <location>
        <position position="112"/>
    </location>
</feature>
<keyword evidence="2 8" id="KW-0479">Metal-binding</keyword>
<dbReference type="CDD" id="cd05296">
    <property type="entry name" value="GH4_P_beta_glucosidase"/>
    <property type="match status" value="1"/>
</dbReference>